<dbReference type="EMBL" id="JBHFNT010000205">
    <property type="protein sequence ID" value="MFB2837316.1"/>
    <property type="molecule type" value="Genomic_DNA"/>
</dbReference>
<feature type="region of interest" description="Disordered" evidence="1">
    <location>
        <begin position="80"/>
        <end position="109"/>
    </location>
</feature>
<protein>
    <submittedName>
        <fullName evidence="2">Uncharacterized protein</fullName>
    </submittedName>
</protein>
<name>A0ABV4WRH8_9CYAN</name>
<gene>
    <name evidence="2" type="ORF">ACE1CA_22545</name>
</gene>
<proteinExistence type="predicted"/>
<sequence length="631" mass="72547">MVNKDYPNIHDSSLVGFGKSHQSGELSRDELGLIAYDDEGLDVGDRLWYISQSKENPSTITVEENFNPLIDRHDGKVENHEKLLPSGKPSVRRVKDGEKPDRPGNCPENNTFLEARKIDAYIPGGYDSEVCSRCKYLHTCEFLQERKRQLKYEKMPSVHLSQISGVDVSQDVAIVEEPSISLETETKITLGVGKLIQSLHKLKRENQQAYKYYAWLIDFVVNALEDLKKAGIPKYGLTHLEFMEYLAKRVDINYGEIDSRDVIAWAFLQKHNENALHPLVNQLLYVIWVREFNYSLDGEVDPWSLPTLQEIKQEISQSLSNNWEEIFKGCQTPEAKQKAIRDFGVFNSLKYIIDGLGGKCDLSVNPSGELVIKRRNWATISTLKKFKSRIYLEKISRSDLERKTGLKDFAEIREIVPTDSFKNVKLKLVKGMGHCGKLQSWQRMRETGVNRLLAGVESLIDPTKRVGLLTYANTLFMFEPIKHLFDVTGWWFNHSRGTNIYQECDQLILHGRPTTNINEEKADFHVRTGKLADGDNEKQFWAYQHRRMLEEVKQAIGRVRAHRRPDQQIEIVLIAGDAFSEDQISDIQKDFPGMEVEVVHIAETCPQAAKKGTRTSNQMLKVMWEMVLSRW</sequence>
<accession>A0ABV4WRH8</accession>
<reference evidence="2 3" key="1">
    <citation type="submission" date="2024-09" db="EMBL/GenBank/DDBJ databases">
        <title>Floridaenema gen nov. (Aerosakkonemataceae, Aerosakkonematales ord. nov., Cyanobacteria) from benthic tropical and subtropical fresh waters, with the description of four new species.</title>
        <authorList>
            <person name="Moretto J.A."/>
            <person name="Berthold D.E."/>
            <person name="Lefler F.W."/>
            <person name="Huang I.-S."/>
            <person name="Laughinghouse H. IV."/>
        </authorList>
    </citation>
    <scope>NUCLEOTIDE SEQUENCE [LARGE SCALE GENOMIC DNA]</scope>
    <source>
        <strain evidence="2 3">BLCC-F167</strain>
    </source>
</reference>
<feature type="compositionally biased region" description="Basic and acidic residues" evidence="1">
    <location>
        <begin position="93"/>
        <end position="102"/>
    </location>
</feature>
<dbReference type="Proteomes" id="UP001576780">
    <property type="component" value="Unassembled WGS sequence"/>
</dbReference>
<comment type="caution">
    <text evidence="2">The sequence shown here is derived from an EMBL/GenBank/DDBJ whole genome shotgun (WGS) entry which is preliminary data.</text>
</comment>
<dbReference type="RefSeq" id="WP_413279668.1">
    <property type="nucleotide sequence ID" value="NZ_JBHFNT010000205.1"/>
</dbReference>
<evidence type="ECO:0000256" key="1">
    <source>
        <dbReference type="SAM" id="MobiDB-lite"/>
    </source>
</evidence>
<keyword evidence="3" id="KW-1185">Reference proteome</keyword>
<organism evidence="2 3">
    <name type="scientific">Floridaenema evergladense BLCC-F167</name>
    <dbReference type="NCBI Taxonomy" id="3153639"/>
    <lineage>
        <taxon>Bacteria</taxon>
        <taxon>Bacillati</taxon>
        <taxon>Cyanobacteriota</taxon>
        <taxon>Cyanophyceae</taxon>
        <taxon>Oscillatoriophycideae</taxon>
        <taxon>Aerosakkonematales</taxon>
        <taxon>Aerosakkonemataceae</taxon>
        <taxon>Floridanema</taxon>
        <taxon>Floridanema evergladense</taxon>
    </lineage>
</organism>
<evidence type="ECO:0000313" key="3">
    <source>
        <dbReference type="Proteomes" id="UP001576780"/>
    </source>
</evidence>
<evidence type="ECO:0000313" key="2">
    <source>
        <dbReference type="EMBL" id="MFB2837316.1"/>
    </source>
</evidence>